<dbReference type="Proteomes" id="UP000011137">
    <property type="component" value="Segment"/>
</dbReference>
<organism evidence="1 2">
    <name type="scientific">Haloarcula vallismortis tailed virus 1</name>
    <dbReference type="NCBI Taxonomy" id="1262528"/>
    <lineage>
        <taxon>Viruses</taxon>
        <taxon>Duplodnaviria</taxon>
        <taxon>Heunggongvirae</taxon>
        <taxon>Uroviricota</taxon>
        <taxon>Caudoviricetes</taxon>
        <taxon>Thumleimavirales</taxon>
        <taxon>Druskaviridae</taxon>
        <taxon>Tredecimvirus</taxon>
        <taxon>Tredecimvirus thailandense</taxon>
        <taxon>Tredecimvirus HVTV1</taxon>
    </lineage>
</organism>
<protein>
    <submittedName>
        <fullName evidence="1">Uncharacterized protein</fullName>
    </submittedName>
</protein>
<keyword evidence="2" id="KW-1185">Reference proteome</keyword>
<accession>L7TNR8</accession>
<dbReference type="KEGG" id="vg:14477364"/>
<name>L7TNR8_9CAUD</name>
<evidence type="ECO:0000313" key="2">
    <source>
        <dbReference type="Proteomes" id="UP000011137"/>
    </source>
</evidence>
<sequence length="137" mass="14527">MGRPIRAEALTGATSATAGDRVQTKGHNSLGLYVVAENLDTANDTLDVRAEMQVAGEWSAVRDASGTVVLSLSTSDFEDPDGNGTYAAFVFAHGVPAEFLRARITSFTDNANGDLSVDAYVMGANWNGPAREFREIV</sequence>
<proteinExistence type="predicted"/>
<evidence type="ECO:0000313" key="1">
    <source>
        <dbReference type="EMBL" id="AGC34492.1"/>
    </source>
</evidence>
<dbReference type="GeneID" id="14477364"/>
<dbReference type="RefSeq" id="YP_007379028.1">
    <property type="nucleotide sequence ID" value="NC_020158.1"/>
</dbReference>
<gene>
    <name evidence="1" type="primary">123</name>
    <name evidence="1" type="ORF">HVTV1_123</name>
</gene>
<dbReference type="EMBL" id="KC117377">
    <property type="protein sequence ID" value="AGC34492.1"/>
    <property type="molecule type" value="Genomic_DNA"/>
</dbReference>
<reference evidence="1 2" key="1">
    <citation type="journal article" date="2013" name="J. Virol.">
        <title>Insights into head-tailed viruses infecting extremely halophilic archaea.</title>
        <authorList>
            <person name="Pietila M.K."/>
            <person name="Laurinmaki P."/>
            <person name="Russell D.A."/>
            <person name="Ko C.C."/>
            <person name="Jacobs-Sera D."/>
            <person name="Butcher S.J."/>
            <person name="Bamford D.H."/>
            <person name="Hendrix R.W."/>
        </authorList>
    </citation>
    <scope>NUCLEOTIDE SEQUENCE [LARGE SCALE GENOMIC DNA]</scope>
</reference>
<dbReference type="OrthoDB" id="23655at10239"/>